<dbReference type="Pfam" id="PF02201">
    <property type="entry name" value="SWIB"/>
    <property type="match status" value="1"/>
</dbReference>
<reference evidence="12 13" key="1">
    <citation type="submission" date="2019-06" db="EMBL/GenBank/DDBJ databases">
        <title>A chromosomal-level reference genome of Carpinus fangiana (Coryloideae, Betulaceae).</title>
        <authorList>
            <person name="Yang X."/>
            <person name="Wang Z."/>
            <person name="Zhang L."/>
            <person name="Hao G."/>
            <person name="Liu J."/>
            <person name="Yang Y."/>
        </authorList>
    </citation>
    <scope>NUCLEOTIDE SEQUENCE [LARGE SCALE GENOMIC DNA]</scope>
    <source>
        <strain evidence="12">Cfa_2016G</strain>
        <tissue evidence="12">Leaf</tissue>
    </source>
</reference>
<feature type="domain" description="PHD-type" evidence="7">
    <location>
        <begin position="92"/>
        <end position="158"/>
    </location>
</feature>
<dbReference type="InterPro" id="IPR003169">
    <property type="entry name" value="GYF"/>
</dbReference>
<dbReference type="Gene3D" id="3.90.70.200">
    <property type="entry name" value="Plus-3 domain"/>
    <property type="match status" value="1"/>
</dbReference>
<keyword evidence="1 5" id="KW-0479">Metal-binding</keyword>
<feature type="compositionally biased region" description="Polar residues" evidence="6">
    <location>
        <begin position="979"/>
        <end position="1005"/>
    </location>
</feature>
<feature type="region of interest" description="Disordered" evidence="6">
    <location>
        <begin position="1245"/>
        <end position="1295"/>
    </location>
</feature>
<evidence type="ECO:0000259" key="11">
    <source>
        <dbReference type="PROSITE" id="PS51925"/>
    </source>
</evidence>
<dbReference type="SMART" id="SM00719">
    <property type="entry name" value="Plus3"/>
    <property type="match status" value="1"/>
</dbReference>
<dbReference type="SMART" id="SM00444">
    <property type="entry name" value="GYF"/>
    <property type="match status" value="1"/>
</dbReference>
<feature type="domain" description="GYF" evidence="9">
    <location>
        <begin position="777"/>
        <end position="831"/>
    </location>
</feature>
<dbReference type="Gene3D" id="1.10.245.10">
    <property type="entry name" value="SWIB/MDM2 domain"/>
    <property type="match status" value="1"/>
</dbReference>
<dbReference type="SUPFAM" id="SSF90229">
    <property type="entry name" value="CCCH zinc finger"/>
    <property type="match status" value="1"/>
</dbReference>
<evidence type="ECO:0000313" key="12">
    <source>
        <dbReference type="EMBL" id="KAE8010580.1"/>
    </source>
</evidence>
<evidence type="ECO:0000256" key="6">
    <source>
        <dbReference type="SAM" id="MobiDB-lite"/>
    </source>
</evidence>
<feature type="region of interest" description="Disordered" evidence="6">
    <location>
        <begin position="633"/>
        <end position="683"/>
    </location>
</feature>
<feature type="compositionally biased region" description="Basic and acidic residues" evidence="6">
    <location>
        <begin position="1069"/>
        <end position="1080"/>
    </location>
</feature>
<gene>
    <name evidence="12" type="ORF">FH972_006940</name>
</gene>
<keyword evidence="13" id="KW-1185">Reference proteome</keyword>
<feature type="compositionally biased region" description="Polar residues" evidence="6">
    <location>
        <begin position="919"/>
        <end position="954"/>
    </location>
</feature>
<dbReference type="InterPro" id="IPR000571">
    <property type="entry name" value="Znf_CCCH"/>
</dbReference>
<dbReference type="Pfam" id="PF03126">
    <property type="entry name" value="Plus-3"/>
    <property type="match status" value="1"/>
</dbReference>
<keyword evidence="4" id="KW-0238">DNA-binding</keyword>
<dbReference type="InterPro" id="IPR019787">
    <property type="entry name" value="Znf_PHD-finger"/>
</dbReference>
<dbReference type="SUPFAM" id="SSF159042">
    <property type="entry name" value="Plus3-like"/>
    <property type="match status" value="1"/>
</dbReference>
<feature type="region of interest" description="Disordered" evidence="6">
    <location>
        <begin position="45"/>
        <end position="86"/>
    </location>
</feature>
<dbReference type="Pfam" id="PF02213">
    <property type="entry name" value="GYF"/>
    <property type="match status" value="1"/>
</dbReference>
<dbReference type="CDD" id="cd10567">
    <property type="entry name" value="SWIB-MDM2_like"/>
    <property type="match status" value="1"/>
</dbReference>
<evidence type="ECO:0000256" key="2">
    <source>
        <dbReference type="ARBA" id="ARBA00022771"/>
    </source>
</evidence>
<dbReference type="GO" id="GO:0003677">
    <property type="term" value="F:DNA binding"/>
    <property type="evidence" value="ECO:0007669"/>
    <property type="project" value="UniProtKB-KW"/>
</dbReference>
<feature type="compositionally biased region" description="Polar residues" evidence="6">
    <location>
        <begin position="1277"/>
        <end position="1286"/>
    </location>
</feature>
<evidence type="ECO:0008006" key="14">
    <source>
        <dbReference type="Google" id="ProtNLM"/>
    </source>
</evidence>
<dbReference type="PROSITE" id="PS50829">
    <property type="entry name" value="GYF"/>
    <property type="match status" value="1"/>
</dbReference>
<dbReference type="InterPro" id="IPR058668">
    <property type="entry name" value="NERD_dom"/>
</dbReference>
<dbReference type="GO" id="GO:0008270">
    <property type="term" value="F:zinc ion binding"/>
    <property type="evidence" value="ECO:0007669"/>
    <property type="project" value="UniProtKB-KW"/>
</dbReference>
<protein>
    <recommendedName>
        <fullName evidence="14">Zinc finger CCCH domain-containing protein 44</fullName>
    </recommendedName>
</protein>
<dbReference type="Proteomes" id="UP000327013">
    <property type="component" value="Chromosome 2"/>
</dbReference>
<feature type="region of interest" description="Disordered" evidence="6">
    <location>
        <begin position="1"/>
        <end position="21"/>
    </location>
</feature>
<name>A0A5N6QW74_9ROSI</name>
<keyword evidence="3 5" id="KW-0862">Zinc</keyword>
<feature type="compositionally biased region" description="Polar residues" evidence="6">
    <location>
        <begin position="1059"/>
        <end position="1068"/>
    </location>
</feature>
<dbReference type="InterPro" id="IPR004343">
    <property type="entry name" value="Plus-3_dom"/>
</dbReference>
<dbReference type="Pfam" id="PF25980">
    <property type="entry name" value="NERD_plant"/>
    <property type="match status" value="1"/>
</dbReference>
<accession>A0A5N6QW74</accession>
<feature type="compositionally biased region" description="Polar residues" evidence="6">
    <location>
        <begin position="1246"/>
        <end position="1261"/>
    </location>
</feature>
<dbReference type="CDD" id="cd15568">
    <property type="entry name" value="PHD5_NSD"/>
    <property type="match status" value="1"/>
</dbReference>
<evidence type="ECO:0000256" key="4">
    <source>
        <dbReference type="ARBA" id="ARBA00023125"/>
    </source>
</evidence>
<keyword evidence="2 5" id="KW-0863">Zinc-finger</keyword>
<sequence>MDQQASGHYRPCLQDGTSSQQGVDLFGVDQCQAIRDMDDSLLVGAPEAGVVPGEEAKTAQTTAEKRKRGRPPKGQTKVPKTTPPARKKKDEEDVCFICFDGGSLVLCDRRGCPKAYHPSCIKRDESFFKSRAKWNCGWHICSSCEKAAHYMCYTCTYSLCKGCIKDADYLSVRGNNGLCGTCMRTVMLIESLQGDNEAAQVDFDDKSSWEYLFKMYWVFLKGKLSLTSDELTRAKNPWKGVDTIACKGESSAEHYDGNDYKGLRLDNSCAGLETNNSKRRKTKKQPDLYNQNCIAMERSGSDNSSYPLESTKWASKELLEFVAHMKDGDTSMLSQFDVQALLQEYIKKNNLRDPCRKCQIVCDSRLINLFGRVRVGHIEMLKLLESHFLVKESSSADDISKVGIVNVAASKVEADGNYDSQLLLGSDKRRKTRKKADERGSQTNLDAFAAIDVHNINLIYLWRNLMESLMDDADKFHDKVVGSIVRIRIPNNDQKQEMYRLVQVVGTSKVAEPYKIGERTTDVMLEILNLDKKDVISIGEISNQEFSEDECTSLRLSIPSGLIKQLTVGEIRAKARTLQALRVKYGLEAEILRLNHLRDRASEKGHKKELRECVEKLQLLNSPDEQQRRLYEIPEVHTDPKMDPNYESGDNDGKKQDGKVRSKLSGSGRKGRKPISAQKGGHVLDDIGNRILKKVTPPCEQSRNVGMTSSWNQEREASGVNSWNTPANQVTTSGSLAFSWNGQAVVRSELFSGAVSEISQSVISTGADQSANDFETEKMWHYLDPTGRIQGPFAMLQLRKWSTSGHFPSNLRVWRINEKQDDSVLLTDALSGGYHETPPLPESNKLLSHGVGVASDRDNNHDGGWSGSMNDTWIDNKEVEESSKLKQDDSSVNGNGNELLKSNGCGPHSSTLIKPADAANSNETMNGVSQPGWDSSKGNSSLPDQPQVCNSSLTPPAISEKSYGTVSHQAREGHGGESDSGQENGKCNSNSTADGQTKNEQVSENQSDSEGHSGQSSGQSSKPPPVTSNGWASNSGFISVVKSLETTEKNQEIGFPDLPSSSTPQQSNEDSKVLAAENKKAASPSVPVQDAGPSWSTASSLVGGGAQIPEVAGEWGRYSPTPAKHSVEEWDSSLVSAPSMKPAEMMNDRAATSTSISEQLTHSSPPDPASNASSWPAIGTEPTEFCSLGDESVSDLLAEVEAMESLNGLPSPTSIMKCGTEDSKNDCISPLDGFSPVFDPGKGDALSSTGDLQVPSQSTVTEEPHGVCQSDVLGPQKRSTGHSPTSIEVEGDAKPSDISVNQWEAGSDIQPTPLSTASWGIAAPDTSWRAGSESTATSYEAVQGSANLGLGGLDQRSMNVGWGTGQVATTQDRVSMNLGASAGNPGVWGSHSRYGGDRSFSPRDRGFQGRDSVYGWGGRGSVWNRQPLYVGGNGGSFRPPPKGQRVCKFYESGYCKKGASCGYLHP</sequence>
<dbReference type="InterPro" id="IPR003121">
    <property type="entry name" value="SWIB_MDM2_domain"/>
</dbReference>
<dbReference type="InterPro" id="IPR035445">
    <property type="entry name" value="GYF-like_dom_sf"/>
</dbReference>
<feature type="compositionally biased region" description="Basic and acidic residues" evidence="6">
    <location>
        <begin position="874"/>
        <end position="889"/>
    </location>
</feature>
<evidence type="ECO:0000259" key="10">
    <source>
        <dbReference type="PROSITE" id="PS51360"/>
    </source>
</evidence>
<dbReference type="PANTHER" id="PTHR46695">
    <property type="entry name" value="ZINC FINGER CCCH DOMAIN-CONTAINING PROTEIN 44-RELATED"/>
    <property type="match status" value="1"/>
</dbReference>
<dbReference type="PANTHER" id="PTHR46695:SF4">
    <property type="entry name" value="ZINC FINGER CCCH DOMAIN-CONTAINING PROTEIN 44"/>
    <property type="match status" value="1"/>
</dbReference>
<feature type="compositionally biased region" description="Polar residues" evidence="6">
    <location>
        <begin position="1150"/>
        <end position="1162"/>
    </location>
</feature>
<dbReference type="SMART" id="SM00151">
    <property type="entry name" value="SWIB"/>
    <property type="match status" value="1"/>
</dbReference>
<dbReference type="InterPro" id="IPR019786">
    <property type="entry name" value="Zinc_finger_PHD-type_CS"/>
</dbReference>
<evidence type="ECO:0000259" key="7">
    <source>
        <dbReference type="PROSITE" id="PS50016"/>
    </source>
</evidence>
<dbReference type="FunFam" id="3.30.40.10:FF:000303">
    <property type="entry name" value="Zinc finger CCCH domain-containing protein 19"/>
    <property type="match status" value="1"/>
</dbReference>
<feature type="zinc finger region" description="C3H1-type" evidence="5">
    <location>
        <begin position="1441"/>
        <end position="1466"/>
    </location>
</feature>
<dbReference type="InterPro" id="IPR001965">
    <property type="entry name" value="Znf_PHD"/>
</dbReference>
<dbReference type="PROSITE" id="PS01359">
    <property type="entry name" value="ZF_PHD_1"/>
    <property type="match status" value="1"/>
</dbReference>
<dbReference type="PROSITE" id="PS51360">
    <property type="entry name" value="PLUS3"/>
    <property type="match status" value="1"/>
</dbReference>
<dbReference type="PROSITE" id="PS50103">
    <property type="entry name" value="ZF_C3H1"/>
    <property type="match status" value="1"/>
</dbReference>
<feature type="domain" description="DM2" evidence="11">
    <location>
        <begin position="307"/>
        <end position="390"/>
    </location>
</feature>
<feature type="region of interest" description="Disordered" evidence="6">
    <location>
        <begin position="1048"/>
        <end position="1187"/>
    </location>
</feature>
<evidence type="ECO:0000256" key="5">
    <source>
        <dbReference type="PROSITE-ProRule" id="PRU00723"/>
    </source>
</evidence>
<dbReference type="SUPFAM" id="SSF47592">
    <property type="entry name" value="SWIB/MDM2 domain"/>
    <property type="match status" value="1"/>
</dbReference>
<dbReference type="CDD" id="cd00072">
    <property type="entry name" value="GYF"/>
    <property type="match status" value="1"/>
</dbReference>
<dbReference type="InterPro" id="IPR036885">
    <property type="entry name" value="SWIB_MDM2_dom_sf"/>
</dbReference>
<feature type="region of interest" description="Disordered" evidence="6">
    <location>
        <begin position="700"/>
        <end position="726"/>
    </location>
</feature>
<dbReference type="InterPro" id="IPR019835">
    <property type="entry name" value="SWIB_domain"/>
</dbReference>
<feature type="domain" description="C3H1-type" evidence="8">
    <location>
        <begin position="1441"/>
        <end position="1466"/>
    </location>
</feature>
<feature type="compositionally biased region" description="Polar residues" evidence="6">
    <location>
        <begin position="700"/>
        <end position="712"/>
    </location>
</feature>
<feature type="region of interest" description="Disordered" evidence="6">
    <location>
        <begin position="835"/>
        <end position="1034"/>
    </location>
</feature>
<dbReference type="Gene3D" id="3.30.40.10">
    <property type="entry name" value="Zinc/RING finger domain, C3HC4 (zinc finger)"/>
    <property type="match status" value="1"/>
</dbReference>
<dbReference type="SMART" id="SM00249">
    <property type="entry name" value="PHD"/>
    <property type="match status" value="1"/>
</dbReference>
<evidence type="ECO:0000259" key="8">
    <source>
        <dbReference type="PROSITE" id="PS50103"/>
    </source>
</evidence>
<feature type="domain" description="Plus3" evidence="10">
    <location>
        <begin position="450"/>
        <end position="583"/>
    </location>
</feature>
<evidence type="ECO:0000259" key="9">
    <source>
        <dbReference type="PROSITE" id="PS50829"/>
    </source>
</evidence>
<dbReference type="InterPro" id="IPR036128">
    <property type="entry name" value="Plus3-like_sf"/>
</dbReference>
<feature type="compositionally biased region" description="Basic and acidic residues" evidence="6">
    <location>
        <begin position="651"/>
        <end position="660"/>
    </location>
</feature>
<dbReference type="SUPFAM" id="SSF57903">
    <property type="entry name" value="FYVE/PHD zinc finger"/>
    <property type="match status" value="1"/>
</dbReference>
<organism evidence="12 13">
    <name type="scientific">Carpinus fangiana</name>
    <dbReference type="NCBI Taxonomy" id="176857"/>
    <lineage>
        <taxon>Eukaryota</taxon>
        <taxon>Viridiplantae</taxon>
        <taxon>Streptophyta</taxon>
        <taxon>Embryophyta</taxon>
        <taxon>Tracheophyta</taxon>
        <taxon>Spermatophyta</taxon>
        <taxon>Magnoliopsida</taxon>
        <taxon>eudicotyledons</taxon>
        <taxon>Gunneridae</taxon>
        <taxon>Pentapetalae</taxon>
        <taxon>rosids</taxon>
        <taxon>fabids</taxon>
        <taxon>Fagales</taxon>
        <taxon>Betulaceae</taxon>
        <taxon>Carpinus</taxon>
    </lineage>
</organism>
<evidence type="ECO:0000313" key="13">
    <source>
        <dbReference type="Proteomes" id="UP000327013"/>
    </source>
</evidence>
<dbReference type="OrthoDB" id="6415790at2759"/>
<dbReference type="InterPro" id="IPR036855">
    <property type="entry name" value="Znf_CCCH_sf"/>
</dbReference>
<dbReference type="PROSITE" id="PS51925">
    <property type="entry name" value="SWIB_MDM2"/>
    <property type="match status" value="1"/>
</dbReference>
<dbReference type="InterPro" id="IPR011011">
    <property type="entry name" value="Znf_FYVE_PHD"/>
</dbReference>
<evidence type="ECO:0000256" key="1">
    <source>
        <dbReference type="ARBA" id="ARBA00022723"/>
    </source>
</evidence>
<feature type="compositionally biased region" description="Basic and acidic residues" evidence="6">
    <location>
        <begin position="633"/>
        <end position="644"/>
    </location>
</feature>
<dbReference type="SUPFAM" id="SSF55277">
    <property type="entry name" value="GYF domain"/>
    <property type="match status" value="1"/>
</dbReference>
<dbReference type="EMBL" id="CM017322">
    <property type="protein sequence ID" value="KAE8010580.1"/>
    <property type="molecule type" value="Genomic_DNA"/>
</dbReference>
<evidence type="ECO:0000256" key="3">
    <source>
        <dbReference type="ARBA" id="ARBA00022833"/>
    </source>
</evidence>
<proteinExistence type="predicted"/>
<dbReference type="InterPro" id="IPR013083">
    <property type="entry name" value="Znf_RING/FYVE/PHD"/>
</dbReference>
<feature type="compositionally biased region" description="Low complexity" evidence="6">
    <location>
        <begin position="1006"/>
        <end position="1021"/>
    </location>
</feature>
<dbReference type="Gene3D" id="3.30.1490.40">
    <property type="match status" value="1"/>
</dbReference>
<dbReference type="PROSITE" id="PS50016">
    <property type="entry name" value="ZF_PHD_2"/>
    <property type="match status" value="1"/>
</dbReference>